<proteinExistence type="predicted"/>
<dbReference type="InterPro" id="IPR042104">
    <property type="entry name" value="PKS_dehydratase_sf"/>
</dbReference>
<dbReference type="InterPro" id="IPR013968">
    <property type="entry name" value="PKS_KR"/>
</dbReference>
<feature type="active site" description="Proton donor; for dehydratase activity" evidence="9">
    <location>
        <position position="1161"/>
    </location>
</feature>
<dbReference type="InterPro" id="IPR029063">
    <property type="entry name" value="SAM-dependent_MTases_sf"/>
</dbReference>
<dbReference type="InterPro" id="IPR049552">
    <property type="entry name" value="PKS_DH_N"/>
</dbReference>
<dbReference type="Pfam" id="PF23114">
    <property type="entry name" value="NAD-bd_HRPKS_sdrA"/>
    <property type="match status" value="1"/>
</dbReference>
<dbReference type="SUPFAM" id="SSF51735">
    <property type="entry name" value="NAD(P)-binding Rossmann-fold domains"/>
    <property type="match status" value="2"/>
</dbReference>
<dbReference type="InterPro" id="IPR014043">
    <property type="entry name" value="Acyl_transferase_dom"/>
</dbReference>
<dbReference type="GO" id="GO:0004315">
    <property type="term" value="F:3-oxoacyl-[acyl-carrier-protein] synthase activity"/>
    <property type="evidence" value="ECO:0007669"/>
    <property type="project" value="InterPro"/>
</dbReference>
<dbReference type="InterPro" id="IPR036736">
    <property type="entry name" value="ACP-like_sf"/>
</dbReference>
<dbReference type="SMART" id="SM00823">
    <property type="entry name" value="PKS_PP"/>
    <property type="match status" value="1"/>
</dbReference>
<dbReference type="Pfam" id="PF00698">
    <property type="entry name" value="Acyl_transf_1"/>
    <property type="match status" value="1"/>
</dbReference>
<protein>
    <submittedName>
        <fullName evidence="13">Uncharacterized protein</fullName>
    </submittedName>
</protein>
<keyword evidence="5" id="KW-0521">NADP</keyword>
<dbReference type="CDD" id="cd05195">
    <property type="entry name" value="enoyl_red"/>
    <property type="match status" value="1"/>
</dbReference>
<dbReference type="PROSITE" id="PS52019">
    <property type="entry name" value="PKS_MFAS_DH"/>
    <property type="match status" value="1"/>
</dbReference>
<dbReference type="GO" id="GO:0032259">
    <property type="term" value="P:methylation"/>
    <property type="evidence" value="ECO:0007669"/>
    <property type="project" value="UniProtKB-KW"/>
</dbReference>
<dbReference type="Gene3D" id="3.30.70.3290">
    <property type="match status" value="1"/>
</dbReference>
<evidence type="ECO:0000313" key="14">
    <source>
        <dbReference type="Proteomes" id="UP000019376"/>
    </source>
</evidence>
<dbReference type="PROSITE" id="PS00606">
    <property type="entry name" value="KS3_1"/>
    <property type="match status" value="1"/>
</dbReference>
<dbReference type="InterPro" id="IPR009081">
    <property type="entry name" value="PP-bd_ACP"/>
</dbReference>
<dbReference type="SMART" id="SM00827">
    <property type="entry name" value="PKS_AT"/>
    <property type="match status" value="1"/>
</dbReference>
<dbReference type="Gene3D" id="3.90.180.10">
    <property type="entry name" value="Medium-chain alcohol dehydrogenases, catalytic domain"/>
    <property type="match status" value="1"/>
</dbReference>
<dbReference type="PROSITE" id="PS50075">
    <property type="entry name" value="CARRIER"/>
    <property type="match status" value="1"/>
</dbReference>
<evidence type="ECO:0000256" key="3">
    <source>
        <dbReference type="ARBA" id="ARBA00022603"/>
    </source>
</evidence>
<dbReference type="InterPro" id="IPR016039">
    <property type="entry name" value="Thiolase-like"/>
</dbReference>
<dbReference type="EMBL" id="KB644411">
    <property type="protein sequence ID" value="EPS28509.1"/>
    <property type="molecule type" value="Genomic_DNA"/>
</dbReference>
<evidence type="ECO:0000259" key="10">
    <source>
        <dbReference type="PROSITE" id="PS50075"/>
    </source>
</evidence>
<dbReference type="PROSITE" id="PS00012">
    <property type="entry name" value="PHOSPHOPANTETHEINE"/>
    <property type="match status" value="1"/>
</dbReference>
<dbReference type="InterPro" id="IPR020807">
    <property type="entry name" value="PKS_DH"/>
</dbReference>
<dbReference type="eggNOG" id="KOG1202">
    <property type="taxonomic scope" value="Eukaryota"/>
</dbReference>
<dbReference type="Gene3D" id="3.40.50.720">
    <property type="entry name" value="NAD(P)-binding Rossmann-like Domain"/>
    <property type="match status" value="2"/>
</dbReference>
<dbReference type="InterPro" id="IPR050091">
    <property type="entry name" value="PKS_NRPS_Biosynth_Enz"/>
</dbReference>
<dbReference type="Pfam" id="PF16197">
    <property type="entry name" value="KAsynt_C_assoc"/>
    <property type="match status" value="1"/>
</dbReference>
<dbReference type="STRING" id="933388.S7ZDZ4"/>
<dbReference type="SMART" id="SM00825">
    <property type="entry name" value="PKS_KS"/>
    <property type="match status" value="1"/>
</dbReference>
<dbReference type="Gene3D" id="3.40.366.10">
    <property type="entry name" value="Malonyl-Coenzyme A Acyl Carrier Protein, domain 2"/>
    <property type="match status" value="1"/>
</dbReference>
<dbReference type="InterPro" id="IPR011032">
    <property type="entry name" value="GroES-like_sf"/>
</dbReference>
<dbReference type="GO" id="GO:1901336">
    <property type="term" value="P:lactone biosynthetic process"/>
    <property type="evidence" value="ECO:0007669"/>
    <property type="project" value="UniProtKB-ARBA"/>
</dbReference>
<dbReference type="InterPro" id="IPR016035">
    <property type="entry name" value="Acyl_Trfase/lysoPLipase"/>
</dbReference>
<dbReference type="InterPro" id="IPR014030">
    <property type="entry name" value="Ketoacyl_synth_N"/>
</dbReference>
<dbReference type="InterPro" id="IPR013149">
    <property type="entry name" value="ADH-like_C"/>
</dbReference>
<dbReference type="CDD" id="cd02440">
    <property type="entry name" value="AdoMet_MTases"/>
    <property type="match status" value="1"/>
</dbReference>
<dbReference type="GO" id="GO:0016491">
    <property type="term" value="F:oxidoreductase activity"/>
    <property type="evidence" value="ECO:0007669"/>
    <property type="project" value="UniProtKB-KW"/>
</dbReference>
<dbReference type="SMART" id="SM00829">
    <property type="entry name" value="PKS_ER"/>
    <property type="match status" value="1"/>
</dbReference>
<evidence type="ECO:0000256" key="7">
    <source>
        <dbReference type="ARBA" id="ARBA00023268"/>
    </source>
</evidence>
<dbReference type="InterPro" id="IPR020841">
    <property type="entry name" value="PKS_Beta-ketoAc_synthase_dom"/>
</dbReference>
<keyword evidence="4" id="KW-0808">Transferase</keyword>
<dbReference type="GO" id="GO:0008168">
    <property type="term" value="F:methyltransferase activity"/>
    <property type="evidence" value="ECO:0007669"/>
    <property type="project" value="UniProtKB-KW"/>
</dbReference>
<dbReference type="SUPFAM" id="SSF47336">
    <property type="entry name" value="ACP-like"/>
    <property type="match status" value="1"/>
</dbReference>
<dbReference type="Pfam" id="PF21089">
    <property type="entry name" value="PKS_DH_N"/>
    <property type="match status" value="1"/>
</dbReference>
<dbReference type="OrthoDB" id="329835at2759"/>
<dbReference type="SMART" id="SM00822">
    <property type="entry name" value="PKS_KR"/>
    <property type="match status" value="1"/>
</dbReference>
<evidence type="ECO:0000256" key="5">
    <source>
        <dbReference type="ARBA" id="ARBA00022857"/>
    </source>
</evidence>
<dbReference type="Gene3D" id="1.10.1200.10">
    <property type="entry name" value="ACP-like"/>
    <property type="match status" value="1"/>
</dbReference>
<dbReference type="InterPro" id="IPR056501">
    <property type="entry name" value="NAD-bd_HRPKS_sdrA"/>
</dbReference>
<dbReference type="Pfam" id="PF08242">
    <property type="entry name" value="Methyltransf_12"/>
    <property type="match status" value="1"/>
</dbReference>
<dbReference type="Pfam" id="PF14765">
    <property type="entry name" value="PS-DH"/>
    <property type="match status" value="1"/>
</dbReference>
<keyword evidence="2" id="KW-0597">Phosphoprotein</keyword>
<reference evidence="13 14" key="1">
    <citation type="journal article" date="2013" name="PLoS ONE">
        <title>Genomic and secretomic analyses reveal unique features of the lignocellulolytic enzyme system of Penicillium decumbens.</title>
        <authorList>
            <person name="Liu G."/>
            <person name="Zhang L."/>
            <person name="Wei X."/>
            <person name="Zou G."/>
            <person name="Qin Y."/>
            <person name="Ma L."/>
            <person name="Li J."/>
            <person name="Zheng H."/>
            <person name="Wang S."/>
            <person name="Wang C."/>
            <person name="Xun L."/>
            <person name="Zhao G.-P."/>
            <person name="Zhou Z."/>
            <person name="Qu Y."/>
        </authorList>
    </citation>
    <scope>NUCLEOTIDE SEQUENCE [LARGE SCALE GENOMIC DNA]</scope>
    <source>
        <strain evidence="14">114-2 / CGMCC 5302</strain>
    </source>
</reference>
<feature type="domain" description="Ketosynthase family 3 (KS3)" evidence="11">
    <location>
        <begin position="9"/>
        <end position="438"/>
    </location>
</feature>
<dbReference type="SUPFAM" id="SSF53901">
    <property type="entry name" value="Thiolase-like"/>
    <property type="match status" value="1"/>
</dbReference>
<sequence length="2544" mass="277982">MAANDGEKPTPVAIVGMACRLPGQVSSLESFWELCSRGRSGWSEMPESRFKAAGFYHPNPDRVGCFNPKGAHFLEEDVAYFDAPFFNITVQEARSLDPQQRLLLECSYEALENGGITKESLRGRDVGVFVGGSPSDYEVQNYRDVATIPMHHATGCATALQSNRISYYFDLKGPSMTVDTACSSSLTALHLACQSLKSKECSAALVGGCHLNLLPDPFVSMSLSRLFSESGRSFPFDQKSKSQAVNGYGRGEGAGCIVLKPLQDAIDAGDAIRAVIWNTGVNQDGRTRGITMPNTLSQEELIRKVYLQAQIDPAETGYVEAHGTGTTVGDPAEARALSAVLCDGTSRQSPLLIGSVKSNVGHTEGASGIIAVIKTALILERGFVLPNCGVTQPNEEIPMEQWKLKVPKKMAPWPKGKKYASVNNFGFGGTNVHVIMGRPPSLQSLDSANGTPTQATSIGAQDERRSARYVYAISAPTKRALGAVAKNVINYLEKHPDAYDAFVMGNIAYTLGQRRSLFPWRSAVSASNSKDLIALLSGNLDIFDGSKEPSVSLVLTGQGAQWYGMGRELLAASPVFRASIQLIDEILNALESDVSIIDELQKDASCSSLYEPAVSQPACTALQIGLIDLMRSWGVNVQSVIGHSSGEIAAAYAAGILDVQQCVKIAYARGVAAQSLKDDSKQEEGMMMVAGASSATLQPYIDQVSDGRTVIACINSETSVTISGDAASITELDSVLSQAKIFTRKLRTGVAYHSPQMKQIAQSYRTLMGEIVPKASGIPFHSTVRGDVVDASILTEDYWIENLTSPVLFSQGLRSLVSAIGRDETEKRNHLLIEVGPHPALQSPCLSVIQQDSAQVEYHYLPSIRRNYDAVTSMQNLASSLFSRGVLVDMGSINGFQAFGEKPKLLTNMFNYPWDHSTRLWHDSRVTRNSSHPHFPRNDILGSFCIENIDVEPRWRNIIRVDDLPWVRQHKVHGNSVYPMTGFLSMAVEGVSQLAQLQNIQLECVELRNVKMQRMLVLSDTSPVEVMLSMKLQNGTSMTHGAWYEFWTYSWADGRGWDAHCHGFIIARGPEKSNPVTKAKLALAQSLSLFTDQCTQDVNLTEVYANIASTVLDYGPIFREFSRIALSGDGKSIANARVPDTSSCMPFGYETKCLVHPVTLDMYLQQFWFFCGFEKAGPNFSYLAHSVEHMLIPVNDTVKPGTPFKLFTTQDRKVKDGENASYNVLGVVEETGEPWITVTGFTATRVKDASTSFDESLKKSICFREHFEPCLDLLRENSPTLKNNSRLDFRFDVEQMRLLEQASHYYISKALLQVPEQLDTFLSHHKLLYQWMRRVCPQPEKSVQEVDEQTLSAVRSMSAAGKLSCKVGENLPAILQGQQEALSIMVEDDLLNQYYGSLDGYRRSYENASLCIEKMAHQNPNMDILEIGAGTGSATLPVLETFGGKNGKSTPRFSHFTYTDISSGFFEKAREKFHDWDSLMTYKRLDITSDPIEQGFTAKSFDFIVACNVLHATPMIHETIANVRKLLKPGGKLLLIEETMMHQRLFLFACLPGWWASQDGRQSNGPLLSQEEWNDVLEQNGFSGVDVCLQDFPGAFEASNCMMVTTAVEDSQVSEQEVAIVELGTQNRVPGCALIQPLKEIGVEASHTLPKIEDAVAHGKICIFMCEIGQTLLDNLTQSQFEAVQRLISTAKGVLWITGHERSPIQCASQKMVLGLARTVRNEMGLPFATLDLGYLEDLTSKEAIRHIRDVFKAVFSESSSSILMHADMEFSVRAGEVGVSRIIDDSVMNLSMLQGAGQAPPQLQPFEQVGRPLALKLTDTGGLDGFYFTDDNIAKNTLQDGFVEIRVCYSGLNFKDIMMVMGEVPGNDIGIECSGIVTAVGTGVEDLAAGDRVCAIFKGCFSNYIHCPANNVWKLPSGIALDVAATIPVTFCTAYYSMIDVARLEPGENVLIHSAAGGVGQAAILLAQSVGANIFATVSTQEKKEFLVRTYGLKDDHIFYSRNTGFGQAIRNATQGHGVDVVLNSLSGDFLRVSFETLAPFGRFVELGKRDFLQNSRLEMAHFLNNVSVCSVDLVIVMERRPKLLKRLLGDVFREFGQDVFCQPPWPISTYSVSDTEHAFRELRTGRLIGKIVIEMNPDALVKVHPPARSDDLVRQDATYVVVGGNKGIGLDITSWLADSGARHLVIVSRTGLVGEQAQNQVVQLINKGITVKVCKCSVENKDELANGLKHALSGVPPVRGVIYGAMILRDVPFEKMRYADYNAVVTTRVQGLCNVYDIISSSNDELDFVINLSSVAGVVGNLTQAAYAATGTFMDGFAQAMSDVGVPCTTIDLAPVRDVGYLAKDKKTQEVVQGTFGGNWLDADDIHNLLASAIKGVIKKSSNGHCITGLDSIQLDSVSAGQVWMKDARFSQLIRAASASAPSESGDFSKSLALESPAKALQQAQSFEQAQGIIAQALLKKLCSLLMLSLDDVDVSKSISAFGLDSLVAIEVRHWISREFDAGLQLLEILASDSVNGLATLITGRSGVLSEDMRTASAISTH</sequence>
<dbReference type="SUPFAM" id="SSF52151">
    <property type="entry name" value="FabD/lysophospholipase-like"/>
    <property type="match status" value="1"/>
</dbReference>
<keyword evidence="14" id="KW-1185">Reference proteome</keyword>
<dbReference type="GO" id="GO:0006633">
    <property type="term" value="P:fatty acid biosynthetic process"/>
    <property type="evidence" value="ECO:0007669"/>
    <property type="project" value="InterPro"/>
</dbReference>
<evidence type="ECO:0000256" key="9">
    <source>
        <dbReference type="PROSITE-ProRule" id="PRU01363"/>
    </source>
</evidence>
<feature type="domain" description="Carrier" evidence="10">
    <location>
        <begin position="2451"/>
        <end position="2528"/>
    </location>
</feature>
<dbReference type="PANTHER" id="PTHR43775">
    <property type="entry name" value="FATTY ACID SYNTHASE"/>
    <property type="match status" value="1"/>
</dbReference>
<dbReference type="PROSITE" id="PS52004">
    <property type="entry name" value="KS3_2"/>
    <property type="match status" value="1"/>
</dbReference>
<dbReference type="InterPro" id="IPR049900">
    <property type="entry name" value="PKS_mFAS_DH"/>
</dbReference>
<dbReference type="InterPro" id="IPR032821">
    <property type="entry name" value="PKS_assoc"/>
</dbReference>
<dbReference type="GO" id="GO:0030639">
    <property type="term" value="P:polyketide biosynthetic process"/>
    <property type="evidence" value="ECO:0007669"/>
    <property type="project" value="UniProtKB-ARBA"/>
</dbReference>
<evidence type="ECO:0000256" key="1">
    <source>
        <dbReference type="ARBA" id="ARBA00022450"/>
    </source>
</evidence>
<dbReference type="InterPro" id="IPR018201">
    <property type="entry name" value="Ketoacyl_synth_AS"/>
</dbReference>
<dbReference type="Pfam" id="PF08240">
    <property type="entry name" value="ADH_N"/>
    <property type="match status" value="1"/>
</dbReference>
<dbReference type="Gene3D" id="3.40.47.10">
    <property type="match status" value="1"/>
</dbReference>
<dbReference type="InterPro" id="IPR013217">
    <property type="entry name" value="Methyltransf_12"/>
</dbReference>
<dbReference type="Pfam" id="PF00107">
    <property type="entry name" value="ADH_zinc_N"/>
    <property type="match status" value="1"/>
</dbReference>
<evidence type="ECO:0000259" key="11">
    <source>
        <dbReference type="PROSITE" id="PS52004"/>
    </source>
</evidence>
<dbReference type="SUPFAM" id="SSF53335">
    <property type="entry name" value="S-adenosyl-L-methionine-dependent methyltransferases"/>
    <property type="match status" value="1"/>
</dbReference>
<evidence type="ECO:0000256" key="6">
    <source>
        <dbReference type="ARBA" id="ARBA00023002"/>
    </source>
</evidence>
<dbReference type="InterPro" id="IPR049551">
    <property type="entry name" value="PKS_DH_C"/>
</dbReference>
<dbReference type="InterPro" id="IPR014031">
    <property type="entry name" value="Ketoacyl_synth_C"/>
</dbReference>
<feature type="region of interest" description="C-terminal hotdog fold" evidence="9">
    <location>
        <begin position="1095"/>
        <end position="1252"/>
    </location>
</feature>
<dbReference type="PhylomeDB" id="S7ZDZ4"/>
<feature type="domain" description="PKS/mFAS DH" evidence="12">
    <location>
        <begin position="938"/>
        <end position="1252"/>
    </location>
</feature>
<keyword evidence="1" id="KW-0596">Phosphopantetheine</keyword>
<accession>S7ZDZ4</accession>
<gene>
    <name evidence="13" type="ORF">PDE_03455</name>
</gene>
<keyword evidence="3" id="KW-0489">Methyltransferase</keyword>
<evidence type="ECO:0000256" key="4">
    <source>
        <dbReference type="ARBA" id="ARBA00022679"/>
    </source>
</evidence>
<dbReference type="CDD" id="cd00833">
    <property type="entry name" value="PKS"/>
    <property type="match status" value="1"/>
</dbReference>
<keyword evidence="7" id="KW-0511">Multifunctional enzyme</keyword>
<dbReference type="Pfam" id="PF08659">
    <property type="entry name" value="KR"/>
    <property type="match status" value="1"/>
</dbReference>
<dbReference type="Pfam" id="PF00109">
    <property type="entry name" value="ketoacyl-synt"/>
    <property type="match status" value="1"/>
</dbReference>
<keyword evidence="8" id="KW-0012">Acyltransferase</keyword>
<dbReference type="Gene3D" id="3.10.129.110">
    <property type="entry name" value="Polyketide synthase dehydratase"/>
    <property type="match status" value="1"/>
</dbReference>
<dbReference type="SUPFAM" id="SSF55048">
    <property type="entry name" value="Probable ACP-binding domain of malonyl-CoA ACP transacylase"/>
    <property type="match status" value="1"/>
</dbReference>
<dbReference type="PANTHER" id="PTHR43775:SF13">
    <property type="entry name" value="POLYKETIDE SYNTHASE 1"/>
    <property type="match status" value="1"/>
</dbReference>
<dbReference type="Gene3D" id="3.40.50.150">
    <property type="entry name" value="Vaccinia Virus protein VP39"/>
    <property type="match status" value="1"/>
</dbReference>
<evidence type="ECO:0000313" key="13">
    <source>
        <dbReference type="EMBL" id="EPS28509.1"/>
    </source>
</evidence>
<dbReference type="InterPro" id="IPR057326">
    <property type="entry name" value="KR_dom"/>
</dbReference>
<dbReference type="HOGENOM" id="CLU_000022_31_1_1"/>
<dbReference type="InterPro" id="IPR020843">
    <property type="entry name" value="ER"/>
</dbReference>
<dbReference type="InterPro" id="IPR013154">
    <property type="entry name" value="ADH-like_N"/>
</dbReference>
<dbReference type="InterPro" id="IPR036291">
    <property type="entry name" value="NAD(P)-bd_dom_sf"/>
</dbReference>
<dbReference type="InterPro" id="IPR020806">
    <property type="entry name" value="PKS_PP-bd"/>
</dbReference>
<dbReference type="FunFam" id="3.40.50.720:FF:000209">
    <property type="entry name" value="Polyketide synthase Pks12"/>
    <property type="match status" value="1"/>
</dbReference>
<evidence type="ECO:0000256" key="8">
    <source>
        <dbReference type="ARBA" id="ARBA00023315"/>
    </source>
</evidence>
<feature type="active site" description="Proton acceptor; for dehydratase activity" evidence="9">
    <location>
        <position position="970"/>
    </location>
</feature>
<organism evidence="13 14">
    <name type="scientific">Penicillium oxalicum (strain 114-2 / CGMCC 5302)</name>
    <name type="common">Penicillium decumbens</name>
    <dbReference type="NCBI Taxonomy" id="933388"/>
    <lineage>
        <taxon>Eukaryota</taxon>
        <taxon>Fungi</taxon>
        <taxon>Dikarya</taxon>
        <taxon>Ascomycota</taxon>
        <taxon>Pezizomycotina</taxon>
        <taxon>Eurotiomycetes</taxon>
        <taxon>Eurotiomycetidae</taxon>
        <taxon>Eurotiales</taxon>
        <taxon>Aspergillaceae</taxon>
        <taxon>Penicillium</taxon>
    </lineage>
</organism>
<evidence type="ECO:0000256" key="2">
    <source>
        <dbReference type="ARBA" id="ARBA00022553"/>
    </source>
</evidence>
<evidence type="ECO:0000259" key="12">
    <source>
        <dbReference type="PROSITE" id="PS52019"/>
    </source>
</evidence>
<keyword evidence="6" id="KW-0560">Oxidoreductase</keyword>
<dbReference type="SUPFAM" id="SSF50129">
    <property type="entry name" value="GroES-like"/>
    <property type="match status" value="1"/>
</dbReference>
<dbReference type="GO" id="GO:0004312">
    <property type="term" value="F:fatty acid synthase activity"/>
    <property type="evidence" value="ECO:0007669"/>
    <property type="project" value="TreeGrafter"/>
</dbReference>
<dbReference type="InterPro" id="IPR016036">
    <property type="entry name" value="Malonyl_transacylase_ACP-bd"/>
</dbReference>
<dbReference type="Pfam" id="PF02801">
    <property type="entry name" value="Ketoacyl-synt_C"/>
    <property type="match status" value="1"/>
</dbReference>
<dbReference type="SMART" id="SM00826">
    <property type="entry name" value="PKS_DH"/>
    <property type="match status" value="1"/>
</dbReference>
<dbReference type="Pfam" id="PF00550">
    <property type="entry name" value="PP-binding"/>
    <property type="match status" value="1"/>
</dbReference>
<dbReference type="GO" id="GO:0031177">
    <property type="term" value="F:phosphopantetheine binding"/>
    <property type="evidence" value="ECO:0007669"/>
    <property type="project" value="InterPro"/>
</dbReference>
<feature type="region of interest" description="N-terminal hotdog fold" evidence="9">
    <location>
        <begin position="938"/>
        <end position="1072"/>
    </location>
</feature>
<dbReference type="InterPro" id="IPR006162">
    <property type="entry name" value="Ppantetheine_attach_site"/>
</dbReference>
<dbReference type="InterPro" id="IPR001227">
    <property type="entry name" value="Ac_transferase_dom_sf"/>
</dbReference>
<dbReference type="Proteomes" id="UP000019376">
    <property type="component" value="Unassembled WGS sequence"/>
</dbReference>
<name>S7ZDZ4_PENO1</name>